<protein>
    <submittedName>
        <fullName evidence="4">Disulfide-isomerase-like protein EhSep2</fullName>
    </submittedName>
</protein>
<dbReference type="AlphaFoldDB" id="A0A9N8E533"/>
<sequence length="147" mass="16661">MAKAWNDLGDDYAASSSVLIGDADCTADAKELCEKFEVRGYPTIQYFVDGALWEGEDYKGGRDYDSLKKFVEETLEVKCDPANPDDSDCSDKEKAYIEKMKAKSVDDRKKQLDRLDAMKDGKMKPELKQWLVQRLRILSSLTTGDEL</sequence>
<dbReference type="Gene3D" id="3.40.30.10">
    <property type="entry name" value="Glutaredoxin"/>
    <property type="match status" value="1"/>
</dbReference>
<evidence type="ECO:0000256" key="2">
    <source>
        <dbReference type="ARBA" id="ARBA00022729"/>
    </source>
</evidence>
<dbReference type="PANTHER" id="PTHR45672">
    <property type="entry name" value="PROTEIN DISULFIDE-ISOMERASE C17H9.14C-RELATED"/>
    <property type="match status" value="1"/>
</dbReference>
<dbReference type="Proteomes" id="UP001153069">
    <property type="component" value="Unassembled WGS sequence"/>
</dbReference>
<dbReference type="OrthoDB" id="72053at2759"/>
<dbReference type="GO" id="GO:0005783">
    <property type="term" value="C:endoplasmic reticulum"/>
    <property type="evidence" value="ECO:0007669"/>
    <property type="project" value="TreeGrafter"/>
</dbReference>
<dbReference type="SUPFAM" id="SSF47933">
    <property type="entry name" value="ERP29 C domain-like"/>
    <property type="match status" value="1"/>
</dbReference>
<dbReference type="InterPro" id="IPR036356">
    <property type="entry name" value="ERp29_C_sf"/>
</dbReference>
<keyword evidence="5" id="KW-1185">Reference proteome</keyword>
<comment type="caution">
    <text evidence="4">The sequence shown here is derived from an EMBL/GenBank/DDBJ whole genome shotgun (WGS) entry which is preliminary data.</text>
</comment>
<dbReference type="InterPro" id="IPR013766">
    <property type="entry name" value="Thioredoxin_domain"/>
</dbReference>
<dbReference type="Pfam" id="PF00085">
    <property type="entry name" value="Thioredoxin"/>
    <property type="match status" value="1"/>
</dbReference>
<reference evidence="4" key="1">
    <citation type="submission" date="2020-06" db="EMBL/GenBank/DDBJ databases">
        <authorList>
            <consortium name="Plant Systems Biology data submission"/>
        </authorList>
    </citation>
    <scope>NUCLEOTIDE SEQUENCE</scope>
    <source>
        <strain evidence="4">D6</strain>
    </source>
</reference>
<dbReference type="InterPro" id="IPR051063">
    <property type="entry name" value="PDI"/>
</dbReference>
<comment type="similarity">
    <text evidence="1">Belongs to the protein disulfide isomerase family.</text>
</comment>
<accession>A0A9N8E533</accession>
<name>A0A9N8E533_9STRA</name>
<dbReference type="InterPro" id="IPR036249">
    <property type="entry name" value="Thioredoxin-like_sf"/>
</dbReference>
<feature type="domain" description="Thioredoxin" evidence="3">
    <location>
        <begin position="1"/>
        <end position="72"/>
    </location>
</feature>
<dbReference type="GO" id="GO:0003756">
    <property type="term" value="F:protein disulfide isomerase activity"/>
    <property type="evidence" value="ECO:0007669"/>
    <property type="project" value="TreeGrafter"/>
</dbReference>
<dbReference type="GO" id="GO:0006457">
    <property type="term" value="P:protein folding"/>
    <property type="evidence" value="ECO:0007669"/>
    <property type="project" value="TreeGrafter"/>
</dbReference>
<dbReference type="EMBL" id="CAICTM010000508">
    <property type="protein sequence ID" value="CAB9511909.1"/>
    <property type="molecule type" value="Genomic_DNA"/>
</dbReference>
<gene>
    <name evidence="4" type="ORF">SEMRO_509_G156970.1</name>
</gene>
<organism evidence="4 5">
    <name type="scientific">Seminavis robusta</name>
    <dbReference type="NCBI Taxonomy" id="568900"/>
    <lineage>
        <taxon>Eukaryota</taxon>
        <taxon>Sar</taxon>
        <taxon>Stramenopiles</taxon>
        <taxon>Ochrophyta</taxon>
        <taxon>Bacillariophyta</taxon>
        <taxon>Bacillariophyceae</taxon>
        <taxon>Bacillariophycidae</taxon>
        <taxon>Naviculales</taxon>
        <taxon>Naviculaceae</taxon>
        <taxon>Seminavis</taxon>
    </lineage>
</organism>
<proteinExistence type="inferred from homology"/>
<evidence type="ECO:0000259" key="3">
    <source>
        <dbReference type="Pfam" id="PF00085"/>
    </source>
</evidence>
<dbReference type="PANTHER" id="PTHR45672:SF3">
    <property type="entry name" value="THIOREDOXIN DOMAIN-CONTAINING PROTEIN 5"/>
    <property type="match status" value="1"/>
</dbReference>
<evidence type="ECO:0000256" key="1">
    <source>
        <dbReference type="ARBA" id="ARBA00006347"/>
    </source>
</evidence>
<evidence type="ECO:0000313" key="5">
    <source>
        <dbReference type="Proteomes" id="UP001153069"/>
    </source>
</evidence>
<dbReference type="SUPFAM" id="SSF52833">
    <property type="entry name" value="Thioredoxin-like"/>
    <property type="match status" value="1"/>
</dbReference>
<keyword evidence="2" id="KW-0732">Signal</keyword>
<evidence type="ECO:0000313" key="4">
    <source>
        <dbReference type="EMBL" id="CAB9511909.1"/>
    </source>
</evidence>